<keyword evidence="3" id="KW-1185">Reference proteome</keyword>
<protein>
    <recommendedName>
        <fullName evidence="1">F-box domain-containing protein</fullName>
    </recommendedName>
</protein>
<reference evidence="2" key="1">
    <citation type="journal article" date="2022" name="IScience">
        <title>Evolution of zygomycete secretomes and the origins of terrestrial fungal ecologies.</title>
        <authorList>
            <person name="Chang Y."/>
            <person name="Wang Y."/>
            <person name="Mondo S."/>
            <person name="Ahrendt S."/>
            <person name="Andreopoulos W."/>
            <person name="Barry K."/>
            <person name="Beard J."/>
            <person name="Benny G.L."/>
            <person name="Blankenship S."/>
            <person name="Bonito G."/>
            <person name="Cuomo C."/>
            <person name="Desiro A."/>
            <person name="Gervers K.A."/>
            <person name="Hundley H."/>
            <person name="Kuo A."/>
            <person name="LaButti K."/>
            <person name="Lang B.F."/>
            <person name="Lipzen A."/>
            <person name="O'Donnell K."/>
            <person name="Pangilinan J."/>
            <person name="Reynolds N."/>
            <person name="Sandor L."/>
            <person name="Smith M.E."/>
            <person name="Tsang A."/>
            <person name="Grigoriev I.V."/>
            <person name="Stajich J.E."/>
            <person name="Spatafora J.W."/>
        </authorList>
    </citation>
    <scope>NUCLEOTIDE SEQUENCE</scope>
    <source>
        <strain evidence="2">RSA 2281</strain>
    </source>
</reference>
<comment type="caution">
    <text evidence="2">The sequence shown here is derived from an EMBL/GenBank/DDBJ whole genome shotgun (WGS) entry which is preliminary data.</text>
</comment>
<accession>A0AAD5PDH2</accession>
<dbReference type="Proteomes" id="UP001209540">
    <property type="component" value="Unassembled WGS sequence"/>
</dbReference>
<dbReference type="PROSITE" id="PS50181">
    <property type="entry name" value="FBOX"/>
    <property type="match status" value="1"/>
</dbReference>
<sequence length="133" mass="15345">MSTTTKRNNIIHDLPPEVIQLIFGLLELDQLVRCLRVCKEWRHMLISLPWLWRHVHLSASCCQSMVPESYARTLTHLVQLAGDHLQWLKLDIELSEALGIQALQLIAANGCHYLKGLGKFYSYFILNDMGFLE</sequence>
<organism evidence="2 3">
    <name type="scientific">Phascolomyces articulosus</name>
    <dbReference type="NCBI Taxonomy" id="60185"/>
    <lineage>
        <taxon>Eukaryota</taxon>
        <taxon>Fungi</taxon>
        <taxon>Fungi incertae sedis</taxon>
        <taxon>Mucoromycota</taxon>
        <taxon>Mucoromycotina</taxon>
        <taxon>Mucoromycetes</taxon>
        <taxon>Mucorales</taxon>
        <taxon>Lichtheimiaceae</taxon>
        <taxon>Phascolomyces</taxon>
    </lineage>
</organism>
<dbReference type="Pfam" id="PF12937">
    <property type="entry name" value="F-box-like"/>
    <property type="match status" value="1"/>
</dbReference>
<evidence type="ECO:0000259" key="1">
    <source>
        <dbReference type="PROSITE" id="PS50181"/>
    </source>
</evidence>
<dbReference type="AlphaFoldDB" id="A0AAD5PDH2"/>
<dbReference type="SMART" id="SM00256">
    <property type="entry name" value="FBOX"/>
    <property type="match status" value="1"/>
</dbReference>
<dbReference type="SUPFAM" id="SSF81383">
    <property type="entry name" value="F-box domain"/>
    <property type="match status" value="1"/>
</dbReference>
<dbReference type="InterPro" id="IPR001810">
    <property type="entry name" value="F-box_dom"/>
</dbReference>
<dbReference type="EMBL" id="JAIXMP010000016">
    <property type="protein sequence ID" value="KAI9260749.1"/>
    <property type="molecule type" value="Genomic_DNA"/>
</dbReference>
<name>A0AAD5PDH2_9FUNG</name>
<gene>
    <name evidence="2" type="ORF">BDA99DRAFT_513112</name>
</gene>
<evidence type="ECO:0000313" key="2">
    <source>
        <dbReference type="EMBL" id="KAI9260749.1"/>
    </source>
</evidence>
<reference evidence="2" key="2">
    <citation type="submission" date="2023-02" db="EMBL/GenBank/DDBJ databases">
        <authorList>
            <consortium name="DOE Joint Genome Institute"/>
            <person name="Mondo S.J."/>
            <person name="Chang Y."/>
            <person name="Wang Y."/>
            <person name="Ahrendt S."/>
            <person name="Andreopoulos W."/>
            <person name="Barry K."/>
            <person name="Beard J."/>
            <person name="Benny G.L."/>
            <person name="Blankenship S."/>
            <person name="Bonito G."/>
            <person name="Cuomo C."/>
            <person name="Desiro A."/>
            <person name="Gervers K.A."/>
            <person name="Hundley H."/>
            <person name="Kuo A."/>
            <person name="LaButti K."/>
            <person name="Lang B.F."/>
            <person name="Lipzen A."/>
            <person name="O'Donnell K."/>
            <person name="Pangilinan J."/>
            <person name="Reynolds N."/>
            <person name="Sandor L."/>
            <person name="Smith M.W."/>
            <person name="Tsang A."/>
            <person name="Grigoriev I.V."/>
            <person name="Stajich J.E."/>
            <person name="Spatafora J.W."/>
        </authorList>
    </citation>
    <scope>NUCLEOTIDE SEQUENCE</scope>
    <source>
        <strain evidence="2">RSA 2281</strain>
    </source>
</reference>
<feature type="domain" description="F-box" evidence="1">
    <location>
        <begin position="8"/>
        <end position="55"/>
    </location>
</feature>
<dbReference type="Gene3D" id="3.80.10.10">
    <property type="entry name" value="Ribonuclease Inhibitor"/>
    <property type="match status" value="1"/>
</dbReference>
<proteinExistence type="predicted"/>
<evidence type="ECO:0000313" key="3">
    <source>
        <dbReference type="Proteomes" id="UP001209540"/>
    </source>
</evidence>
<dbReference type="InterPro" id="IPR036047">
    <property type="entry name" value="F-box-like_dom_sf"/>
</dbReference>
<dbReference type="InterPro" id="IPR032675">
    <property type="entry name" value="LRR_dom_sf"/>
</dbReference>